<dbReference type="PROSITE" id="PS00018">
    <property type="entry name" value="EF_HAND_1"/>
    <property type="match status" value="1"/>
</dbReference>
<evidence type="ECO:0000259" key="4">
    <source>
        <dbReference type="SMART" id="SM00560"/>
    </source>
</evidence>
<dbReference type="RefSeq" id="WP_252855196.1">
    <property type="nucleotide sequence ID" value="NZ_JAMXLR010000089.1"/>
</dbReference>
<evidence type="ECO:0000313" key="6">
    <source>
        <dbReference type="Proteomes" id="UP001155241"/>
    </source>
</evidence>
<organism evidence="5 6">
    <name type="scientific">Aeoliella straminimaris</name>
    <dbReference type="NCBI Taxonomy" id="2954799"/>
    <lineage>
        <taxon>Bacteria</taxon>
        <taxon>Pseudomonadati</taxon>
        <taxon>Planctomycetota</taxon>
        <taxon>Planctomycetia</taxon>
        <taxon>Pirellulales</taxon>
        <taxon>Lacipirellulaceae</taxon>
        <taxon>Aeoliella</taxon>
    </lineage>
</organism>
<feature type="signal peptide" evidence="3">
    <location>
        <begin position="1"/>
        <end position="24"/>
    </location>
</feature>
<keyword evidence="1 3" id="KW-0732">Signal</keyword>
<feature type="domain" description="LamG-like jellyroll fold" evidence="4">
    <location>
        <begin position="767"/>
        <end position="911"/>
    </location>
</feature>
<protein>
    <submittedName>
        <fullName evidence="5">LamG domain-containing protein</fullName>
    </submittedName>
</protein>
<dbReference type="Pfam" id="PF13385">
    <property type="entry name" value="Laminin_G_3"/>
    <property type="match status" value="2"/>
</dbReference>
<evidence type="ECO:0000256" key="1">
    <source>
        <dbReference type="ARBA" id="ARBA00022729"/>
    </source>
</evidence>
<dbReference type="SUPFAM" id="SSF49899">
    <property type="entry name" value="Concanavalin A-like lectins/glucanases"/>
    <property type="match status" value="2"/>
</dbReference>
<feature type="chain" id="PRO_5040871184" evidence="3">
    <location>
        <begin position="25"/>
        <end position="1202"/>
    </location>
</feature>
<evidence type="ECO:0000256" key="3">
    <source>
        <dbReference type="SAM" id="SignalP"/>
    </source>
</evidence>
<evidence type="ECO:0000256" key="2">
    <source>
        <dbReference type="ARBA" id="ARBA00023157"/>
    </source>
</evidence>
<dbReference type="InterPro" id="IPR013320">
    <property type="entry name" value="ConA-like_dom_sf"/>
</dbReference>
<dbReference type="PANTHER" id="PTHR47635:SF2">
    <property type="entry name" value="LAMG-LIKE JELLYROLL FOLD DOMAIN-CONTAINING PROTEIN"/>
    <property type="match status" value="1"/>
</dbReference>
<dbReference type="AlphaFoldDB" id="A0A9X2JJR8"/>
<proteinExistence type="predicted"/>
<reference evidence="5" key="1">
    <citation type="submission" date="2022-06" db="EMBL/GenBank/DDBJ databases">
        <title>Aeoliella straminimaris, a novel planctomycete from sediments.</title>
        <authorList>
            <person name="Vitorino I.R."/>
            <person name="Lage O.M."/>
        </authorList>
    </citation>
    <scope>NUCLEOTIDE SEQUENCE</scope>
    <source>
        <strain evidence="5">ICT_H6.2</strain>
    </source>
</reference>
<dbReference type="PANTHER" id="PTHR47635">
    <property type="entry name" value="CUB DOMAIN-CONTAINING PROTEIN"/>
    <property type="match status" value="1"/>
</dbReference>
<feature type="domain" description="LamG-like jellyroll fold" evidence="4">
    <location>
        <begin position="132"/>
        <end position="288"/>
    </location>
</feature>
<keyword evidence="2" id="KW-1015">Disulfide bond</keyword>
<accession>A0A9X2JJR8</accession>
<dbReference type="EMBL" id="JAMXLR010000089">
    <property type="protein sequence ID" value="MCO6047083.1"/>
    <property type="molecule type" value="Genomic_DNA"/>
</dbReference>
<dbReference type="Gene3D" id="2.60.120.200">
    <property type="match status" value="2"/>
</dbReference>
<name>A0A9X2JJR8_9BACT</name>
<comment type="caution">
    <text evidence="5">The sequence shown here is derived from an EMBL/GenBank/DDBJ whole genome shotgun (WGS) entry which is preliminary data.</text>
</comment>
<dbReference type="SMART" id="SM00560">
    <property type="entry name" value="LamGL"/>
    <property type="match status" value="2"/>
</dbReference>
<dbReference type="Proteomes" id="UP001155241">
    <property type="component" value="Unassembled WGS sequence"/>
</dbReference>
<sequence length="1202" mass="126020">MLRTYSALLASMLVAGLNASVAFGQYSNEVFSDSPIAYYRLEETSGTIATNSGSLGMAVDGTFLNLGTDTGVNNIAQAGPRLGDLAGGFAIDGFGADNKAVRLSPLTAPDFPGVEVPWDTEGANPLALDGSTGLTLEAWIYRDLPIVSGSDNEGIVARYQDDTASPDGAEARAYNLYYDDDINGFGFAISDDGNFDSANGVLEAVDYDVPLQEWVHVAATLEPMGTGSANMSIYANGNLVANRTTPLTSLYTGAADFWIGQQFTTANNWTFEGTIDEVAVYDYPLTATRILEHYEAATTNIPTSFSWNVDSSGDWNASGNWSFNTVPNNNQQVAVLGNSISEPRVVFTNDDITIKGLTISNGNQYMLAGTGSITLSADSENAQVTASGTHTIAVDLVLDSETDLSEGFVNLTGELDMGSNNLNILSGTWNISNSVTSTGGATVINEGTLGTGGSVDFAANLTSTGTLDIDIAGEKAGEFDFFDITGTATLSGVLAVELYNGYALSGDESFTVLSATTLIDNGITLGGPSSDMFSLSVVGNSLVLSVSMALDGDFNGDGMVDLADYTVWRNNLGAGDDSAINNNGDGVDGIDTNDYLVWKQNFGMDNSAASSSSQAVPEPASLGLMVVIGLLYWRRGRRAVVPLATALLLLMWPSASRAQYNSTVLSSGPTAYYQLNEQGDGLTFFAENSTSVTGIDAAIQNIDNFGDTGPNNIGQVGPRPGDIAGGYVIDGFATDNLAVHFGHPISGFGRLEVTDDAVTPNPLDITGSLTLEAWVNRDAQTDSGGNEGIVSKYVGDGNNRSYNLFYDPVPGRVGFVIGQSGTFASTSQINSETDIALGEWTYIAATYDQSTTTMSLYVNGELSAQEVVATTEIFDGVGEFWIGHQFSGDNLWGFEGRIDEVAVYDTALSAGEIQSHFEAAVGASSGAYTWNINGSGNWGSIANWSQASVPNRTGVVVNLGNVITSPQTIYHEDPMVVGELNIDSAQQYAIASFSTMIMRTDAGSAEINVLQGDHLLQTNIRFDDDTTLTVSSGSLSFEGTVDLNGNDLTIAGDGTVSFDYRVLPTDGGTIINSGSLALSSSAQIGGDLISDGALSLGFGETKAPSVTGMASLSGTIAPALPDSFQPTSGQSYALLTAGELVDEGFTLSPEFSNGYRLSVSGNSLMLTAVPEPGSLLLGSATSLLLLLTYRRPLRWVATLNRS</sequence>
<evidence type="ECO:0000313" key="5">
    <source>
        <dbReference type="EMBL" id="MCO6047083.1"/>
    </source>
</evidence>
<keyword evidence="6" id="KW-1185">Reference proteome</keyword>
<dbReference type="InterPro" id="IPR018247">
    <property type="entry name" value="EF_Hand_1_Ca_BS"/>
</dbReference>
<dbReference type="InterPro" id="IPR006558">
    <property type="entry name" value="LamG-like"/>
</dbReference>
<gene>
    <name evidence="5" type="ORF">NG895_24565</name>
</gene>